<dbReference type="EMBL" id="CP064795">
    <property type="protein sequence ID" value="QPG05510.1"/>
    <property type="molecule type" value="Genomic_DNA"/>
</dbReference>
<dbReference type="GO" id="GO:0003677">
    <property type="term" value="F:DNA binding"/>
    <property type="evidence" value="ECO:0007669"/>
    <property type="project" value="UniProtKB-KW"/>
</dbReference>
<dbReference type="InterPro" id="IPR036388">
    <property type="entry name" value="WH-like_DNA-bd_sf"/>
</dbReference>
<dbReference type="InterPro" id="IPR051081">
    <property type="entry name" value="HTH_MetalResp_TranReg"/>
</dbReference>
<protein>
    <submittedName>
        <fullName evidence="6">Metalloregulator ArsR/SmtB family transcription factor</fullName>
    </submittedName>
</protein>
<keyword evidence="4" id="KW-0804">Transcription</keyword>
<evidence type="ECO:0000256" key="2">
    <source>
        <dbReference type="ARBA" id="ARBA00023015"/>
    </source>
</evidence>
<feature type="domain" description="HTH arsR-type" evidence="5">
    <location>
        <begin position="1"/>
        <end position="89"/>
    </location>
</feature>
<accession>A0A7S9HCT8</accession>
<keyword evidence="2" id="KW-0805">Transcription regulation</keyword>
<evidence type="ECO:0000256" key="3">
    <source>
        <dbReference type="ARBA" id="ARBA00023125"/>
    </source>
</evidence>
<gene>
    <name evidence="6" type="ORF">IT774_15665</name>
</gene>
<dbReference type="SMART" id="SM00418">
    <property type="entry name" value="HTH_ARSR"/>
    <property type="match status" value="1"/>
</dbReference>
<keyword evidence="1" id="KW-0059">Arsenical resistance</keyword>
<evidence type="ECO:0000256" key="1">
    <source>
        <dbReference type="ARBA" id="ARBA00022849"/>
    </source>
</evidence>
<evidence type="ECO:0000313" key="7">
    <source>
        <dbReference type="Proteomes" id="UP000595095"/>
    </source>
</evidence>
<dbReference type="GO" id="GO:0003700">
    <property type="term" value="F:DNA-binding transcription factor activity"/>
    <property type="evidence" value="ECO:0007669"/>
    <property type="project" value="InterPro"/>
</dbReference>
<name>A0A7S9HCT8_9ALTE</name>
<dbReference type="InterPro" id="IPR011991">
    <property type="entry name" value="ArsR-like_HTH"/>
</dbReference>
<dbReference type="SUPFAM" id="SSF46785">
    <property type="entry name" value="Winged helix' DNA-binding domain"/>
    <property type="match status" value="1"/>
</dbReference>
<sequence>MSPLMFYKCLADDTRLKILMLLVGRPELCVCDFIDALALSQPKISRHLADLRKCDLVAGERQGKWVYYRLHPNLPAWEKQILTTTVEHHPVYLQEAESNLAADAQARCVTRENP</sequence>
<dbReference type="InterPro" id="IPR001845">
    <property type="entry name" value="HTH_ArsR_DNA-bd_dom"/>
</dbReference>
<reference evidence="6 7" key="1">
    <citation type="submission" date="2020-11" db="EMBL/GenBank/DDBJ databases">
        <title>Complete genome sequence for Salinimonas sp. strain G2-b.</title>
        <authorList>
            <person name="Park S.-J."/>
        </authorList>
    </citation>
    <scope>NUCLEOTIDE SEQUENCE [LARGE SCALE GENOMIC DNA]</scope>
    <source>
        <strain evidence="6 7">G2-b</strain>
    </source>
</reference>
<dbReference type="PANTHER" id="PTHR33154:SF18">
    <property type="entry name" value="ARSENICAL RESISTANCE OPERON REPRESSOR"/>
    <property type="match status" value="1"/>
</dbReference>
<dbReference type="InterPro" id="IPR036390">
    <property type="entry name" value="WH_DNA-bd_sf"/>
</dbReference>
<dbReference type="KEGG" id="smaa:IT774_15665"/>
<keyword evidence="3" id="KW-0238">DNA-binding</keyword>
<dbReference type="GO" id="GO:0046685">
    <property type="term" value="P:response to arsenic-containing substance"/>
    <property type="evidence" value="ECO:0007669"/>
    <property type="project" value="UniProtKB-KW"/>
</dbReference>
<keyword evidence="7" id="KW-1185">Reference proteome</keyword>
<dbReference type="CDD" id="cd00090">
    <property type="entry name" value="HTH_ARSR"/>
    <property type="match status" value="1"/>
</dbReference>
<dbReference type="Pfam" id="PF01022">
    <property type="entry name" value="HTH_5"/>
    <property type="match status" value="1"/>
</dbReference>
<proteinExistence type="predicted"/>
<evidence type="ECO:0000259" key="5">
    <source>
        <dbReference type="PROSITE" id="PS50987"/>
    </source>
</evidence>
<dbReference type="NCBIfam" id="NF033788">
    <property type="entry name" value="HTH_metalloreg"/>
    <property type="match status" value="1"/>
</dbReference>
<evidence type="ECO:0000256" key="4">
    <source>
        <dbReference type="ARBA" id="ARBA00023163"/>
    </source>
</evidence>
<dbReference type="RefSeq" id="WP_195810597.1">
    <property type="nucleotide sequence ID" value="NZ_CP064795.1"/>
</dbReference>
<dbReference type="AlphaFoldDB" id="A0A7S9HCT8"/>
<dbReference type="Gene3D" id="1.10.10.10">
    <property type="entry name" value="Winged helix-like DNA-binding domain superfamily/Winged helix DNA-binding domain"/>
    <property type="match status" value="1"/>
</dbReference>
<dbReference type="PRINTS" id="PR00778">
    <property type="entry name" value="HTHARSR"/>
</dbReference>
<organism evidence="6 7">
    <name type="scientific">Salinimonas marina</name>
    <dbReference type="NCBI Taxonomy" id="2785918"/>
    <lineage>
        <taxon>Bacteria</taxon>
        <taxon>Pseudomonadati</taxon>
        <taxon>Pseudomonadota</taxon>
        <taxon>Gammaproteobacteria</taxon>
        <taxon>Alteromonadales</taxon>
        <taxon>Alteromonadaceae</taxon>
        <taxon>Alteromonas/Salinimonas group</taxon>
        <taxon>Salinimonas</taxon>
    </lineage>
</organism>
<dbReference type="NCBIfam" id="NF007528">
    <property type="entry name" value="PRK10141.1"/>
    <property type="match status" value="1"/>
</dbReference>
<dbReference type="Proteomes" id="UP000595095">
    <property type="component" value="Chromosome"/>
</dbReference>
<dbReference type="FunFam" id="1.10.10.10:FF:000279">
    <property type="entry name" value="Transcriptional regulator, ArsR family"/>
    <property type="match status" value="1"/>
</dbReference>
<evidence type="ECO:0000313" key="6">
    <source>
        <dbReference type="EMBL" id="QPG05510.1"/>
    </source>
</evidence>
<dbReference type="PROSITE" id="PS50987">
    <property type="entry name" value="HTH_ARSR_2"/>
    <property type="match status" value="1"/>
</dbReference>
<dbReference type="PANTHER" id="PTHR33154">
    <property type="entry name" value="TRANSCRIPTIONAL REGULATOR, ARSR FAMILY"/>
    <property type="match status" value="1"/>
</dbReference>